<dbReference type="Gene3D" id="2.10.109.10">
    <property type="entry name" value="Umud Fragment, subunit A"/>
    <property type="match status" value="2"/>
</dbReference>
<name>A0AAW1NPB4_9CHLO</name>
<keyword evidence="9" id="KW-1185">Reference proteome</keyword>
<dbReference type="EMBL" id="JALJOQ010000264">
    <property type="protein sequence ID" value="KAK9786784.1"/>
    <property type="molecule type" value="Genomic_DNA"/>
</dbReference>
<comment type="similarity">
    <text evidence="2">Belongs to the peptidase S26 family.</text>
</comment>
<dbReference type="PRINTS" id="PR00727">
    <property type="entry name" value="LEADERPTASE"/>
</dbReference>
<accession>A0AAW1NPB4</accession>
<evidence type="ECO:0000256" key="6">
    <source>
        <dbReference type="SAM" id="MobiDB-lite"/>
    </source>
</evidence>
<dbReference type="PANTHER" id="PTHR43390">
    <property type="entry name" value="SIGNAL PEPTIDASE I"/>
    <property type="match status" value="1"/>
</dbReference>
<dbReference type="GO" id="GO:0009535">
    <property type="term" value="C:chloroplast thylakoid membrane"/>
    <property type="evidence" value="ECO:0007669"/>
    <property type="project" value="TreeGrafter"/>
</dbReference>
<feature type="domain" description="Peptidase S26" evidence="7">
    <location>
        <begin position="95"/>
        <end position="273"/>
    </location>
</feature>
<evidence type="ECO:0000256" key="4">
    <source>
        <dbReference type="ARBA" id="ARBA00022801"/>
    </source>
</evidence>
<evidence type="ECO:0000313" key="8">
    <source>
        <dbReference type="EMBL" id="KAK9786784.1"/>
    </source>
</evidence>
<evidence type="ECO:0000313" key="9">
    <source>
        <dbReference type="Proteomes" id="UP001465755"/>
    </source>
</evidence>
<evidence type="ECO:0000259" key="7">
    <source>
        <dbReference type="Pfam" id="PF10502"/>
    </source>
</evidence>
<dbReference type="SUPFAM" id="SSF51306">
    <property type="entry name" value="LexA/Signal peptidase"/>
    <property type="match status" value="1"/>
</dbReference>
<sequence>MRTGLRLHQIDAKRLHRAPQGPFVSFRRATDRQCCRKLACRAEQKPRVVSTDKAPDPGPEGGSANPPGEDTGKVDLLEAEPSTLLQSLKPSRDDVLTYTLAIVISLTIREWIAEPRFIPSLSMYPEFEVGDRLVTEKISYKFRQPQVGEIVIFHPPDGAVDPPPWLKDNAQLRHLVLQNKFLRHLFADDVFIKRVVAVAGDTVEVKNGQLLVNGKPRKEPFTAEPPAYTLAPLTVPPAHVFVNGDNRNNSYDSHIWGPLPVDNIVARATFKYWPLNRLGGCSSFREYLDVPVRQAPELVGDGGARLSLTLGRVPSIEMHVGAPQEWGL</sequence>
<dbReference type="Proteomes" id="UP001465755">
    <property type="component" value="Unassembled WGS sequence"/>
</dbReference>
<dbReference type="InterPro" id="IPR019758">
    <property type="entry name" value="Pept_S26A_signal_pept_1_CS"/>
</dbReference>
<dbReference type="GO" id="GO:0009003">
    <property type="term" value="F:signal peptidase activity"/>
    <property type="evidence" value="ECO:0007669"/>
    <property type="project" value="UniProtKB-EC"/>
</dbReference>
<dbReference type="InterPro" id="IPR000223">
    <property type="entry name" value="Pept_S26A_signal_pept_1"/>
</dbReference>
<dbReference type="EC" id="3.4.21.89" evidence="3"/>
<dbReference type="PROSITE" id="PS00761">
    <property type="entry name" value="SPASE_I_3"/>
    <property type="match status" value="1"/>
</dbReference>
<feature type="active site" evidence="5">
    <location>
        <position position="122"/>
    </location>
</feature>
<dbReference type="NCBIfam" id="TIGR02227">
    <property type="entry name" value="sigpep_I_bact"/>
    <property type="match status" value="1"/>
</dbReference>
<reference evidence="8 9" key="1">
    <citation type="journal article" date="2024" name="Nat. Commun.">
        <title>Phylogenomics reveals the evolutionary origins of lichenization in chlorophyte algae.</title>
        <authorList>
            <person name="Puginier C."/>
            <person name="Libourel C."/>
            <person name="Otte J."/>
            <person name="Skaloud P."/>
            <person name="Haon M."/>
            <person name="Grisel S."/>
            <person name="Petersen M."/>
            <person name="Berrin J.G."/>
            <person name="Delaux P.M."/>
            <person name="Dal Grande F."/>
            <person name="Keller J."/>
        </authorList>
    </citation>
    <scope>NUCLEOTIDE SEQUENCE [LARGE SCALE GENOMIC DNA]</scope>
    <source>
        <strain evidence="8 9">SAG 2036</strain>
    </source>
</reference>
<comment type="caution">
    <text evidence="8">The sequence shown here is derived from an EMBL/GenBank/DDBJ whole genome shotgun (WGS) entry which is preliminary data.</text>
</comment>
<evidence type="ECO:0000256" key="5">
    <source>
        <dbReference type="PIRSR" id="PIRSR600223-1"/>
    </source>
</evidence>
<dbReference type="AlphaFoldDB" id="A0AAW1NPB4"/>
<gene>
    <name evidence="8" type="ORF">WJX73_003317</name>
</gene>
<comment type="catalytic activity">
    <reaction evidence="1">
        <text>Cleavage of hydrophobic, N-terminal signal or leader sequences from secreted and periplasmic proteins.</text>
        <dbReference type="EC" id="3.4.21.89"/>
    </reaction>
</comment>
<dbReference type="GO" id="GO:0006465">
    <property type="term" value="P:signal peptide processing"/>
    <property type="evidence" value="ECO:0007669"/>
    <property type="project" value="InterPro"/>
</dbReference>
<dbReference type="GO" id="GO:0010027">
    <property type="term" value="P:thylakoid membrane organization"/>
    <property type="evidence" value="ECO:0007669"/>
    <property type="project" value="TreeGrafter"/>
</dbReference>
<dbReference type="Pfam" id="PF10502">
    <property type="entry name" value="Peptidase_S26"/>
    <property type="match status" value="1"/>
</dbReference>
<proteinExistence type="inferred from homology"/>
<feature type="active site" evidence="5">
    <location>
        <position position="193"/>
    </location>
</feature>
<evidence type="ECO:0000256" key="3">
    <source>
        <dbReference type="ARBA" id="ARBA00013208"/>
    </source>
</evidence>
<organism evidence="8 9">
    <name type="scientific">Symbiochloris irregularis</name>
    <dbReference type="NCBI Taxonomy" id="706552"/>
    <lineage>
        <taxon>Eukaryota</taxon>
        <taxon>Viridiplantae</taxon>
        <taxon>Chlorophyta</taxon>
        <taxon>core chlorophytes</taxon>
        <taxon>Trebouxiophyceae</taxon>
        <taxon>Trebouxiales</taxon>
        <taxon>Trebouxiaceae</taxon>
        <taxon>Symbiochloris</taxon>
    </lineage>
</organism>
<evidence type="ECO:0000256" key="2">
    <source>
        <dbReference type="ARBA" id="ARBA00009370"/>
    </source>
</evidence>
<dbReference type="CDD" id="cd06530">
    <property type="entry name" value="S26_SPase_I"/>
    <property type="match status" value="1"/>
</dbReference>
<evidence type="ECO:0000256" key="1">
    <source>
        <dbReference type="ARBA" id="ARBA00000677"/>
    </source>
</evidence>
<keyword evidence="4" id="KW-0378">Hydrolase</keyword>
<dbReference type="PANTHER" id="PTHR43390:SF1">
    <property type="entry name" value="CHLOROPLAST PROCESSING PEPTIDASE"/>
    <property type="match status" value="1"/>
</dbReference>
<protein>
    <recommendedName>
        <fullName evidence="3">signal peptidase I</fullName>
        <ecNumber evidence="3">3.4.21.89</ecNumber>
    </recommendedName>
</protein>
<dbReference type="InterPro" id="IPR019533">
    <property type="entry name" value="Peptidase_S26"/>
</dbReference>
<dbReference type="InterPro" id="IPR036286">
    <property type="entry name" value="LexA/Signal_pep-like_sf"/>
</dbReference>
<dbReference type="GO" id="GO:0004252">
    <property type="term" value="F:serine-type endopeptidase activity"/>
    <property type="evidence" value="ECO:0007669"/>
    <property type="project" value="InterPro"/>
</dbReference>
<feature type="region of interest" description="Disordered" evidence="6">
    <location>
        <begin position="46"/>
        <end position="74"/>
    </location>
</feature>